<evidence type="ECO:0000256" key="2">
    <source>
        <dbReference type="ARBA" id="ARBA00006840"/>
    </source>
</evidence>
<accession>A0A9R1UFW8</accession>
<keyword evidence="4" id="KW-1133">Transmembrane helix</keyword>
<sequence>MTLSVRFVFICIPRYKEYRLQDYNTWFLKELNNTHNWKHLQTFLVKADDCSNLSKRFKTLKQYELAKLTPIEAGCFIPPSVYVGQSIMVFLRCRCHFGQIWCGYPAVNASYYDLTFHPNSSNKDCILYKNRKPIKCYNYDSSK</sequence>
<evidence type="ECO:0000256" key="5">
    <source>
        <dbReference type="ARBA" id="ARBA00023136"/>
    </source>
</evidence>
<comment type="similarity">
    <text evidence="2">Belongs to the tetraspanin (TM4SF) family.</text>
</comment>
<dbReference type="GO" id="GO:0005886">
    <property type="term" value="C:plasma membrane"/>
    <property type="evidence" value="ECO:0000318"/>
    <property type="project" value="GO_Central"/>
</dbReference>
<gene>
    <name evidence="6" type="ORF">LSAT_V11C900471750</name>
</gene>
<comment type="subcellular location">
    <subcellularLocation>
        <location evidence="1">Membrane</location>
    </subcellularLocation>
</comment>
<protein>
    <submittedName>
        <fullName evidence="6">Uncharacterized protein</fullName>
    </submittedName>
</protein>
<keyword evidence="3" id="KW-0812">Transmembrane</keyword>
<comment type="caution">
    <text evidence="6">The sequence shown here is derived from an EMBL/GenBank/DDBJ whole genome shotgun (WGS) entry which is preliminary data.</text>
</comment>
<evidence type="ECO:0000313" key="7">
    <source>
        <dbReference type="Proteomes" id="UP000235145"/>
    </source>
</evidence>
<evidence type="ECO:0000256" key="3">
    <source>
        <dbReference type="ARBA" id="ARBA00022692"/>
    </source>
</evidence>
<dbReference type="EMBL" id="NBSK02000009">
    <property type="protein sequence ID" value="KAJ0186374.1"/>
    <property type="molecule type" value="Genomic_DNA"/>
</dbReference>
<dbReference type="InterPro" id="IPR044991">
    <property type="entry name" value="TET_plant"/>
</dbReference>
<dbReference type="GO" id="GO:0009506">
    <property type="term" value="C:plasmodesma"/>
    <property type="evidence" value="ECO:0000318"/>
    <property type="project" value="GO_Central"/>
</dbReference>
<evidence type="ECO:0000313" key="6">
    <source>
        <dbReference type="EMBL" id="KAJ0186374.1"/>
    </source>
</evidence>
<dbReference type="PANTHER" id="PTHR32191">
    <property type="entry name" value="TETRASPANIN-8-RELATED"/>
    <property type="match status" value="1"/>
</dbReference>
<keyword evidence="5" id="KW-0472">Membrane</keyword>
<organism evidence="6 7">
    <name type="scientific">Lactuca sativa</name>
    <name type="common">Garden lettuce</name>
    <dbReference type="NCBI Taxonomy" id="4236"/>
    <lineage>
        <taxon>Eukaryota</taxon>
        <taxon>Viridiplantae</taxon>
        <taxon>Streptophyta</taxon>
        <taxon>Embryophyta</taxon>
        <taxon>Tracheophyta</taxon>
        <taxon>Spermatophyta</taxon>
        <taxon>Magnoliopsida</taxon>
        <taxon>eudicotyledons</taxon>
        <taxon>Gunneridae</taxon>
        <taxon>Pentapetalae</taxon>
        <taxon>asterids</taxon>
        <taxon>campanulids</taxon>
        <taxon>Asterales</taxon>
        <taxon>Asteraceae</taxon>
        <taxon>Cichorioideae</taxon>
        <taxon>Cichorieae</taxon>
        <taxon>Lactucinae</taxon>
        <taxon>Lactuca</taxon>
    </lineage>
</organism>
<name>A0A9R1UFW8_LACSA</name>
<dbReference type="AlphaFoldDB" id="A0A9R1UFW8"/>
<dbReference type="Proteomes" id="UP000235145">
    <property type="component" value="Unassembled WGS sequence"/>
</dbReference>
<dbReference type="GO" id="GO:0009734">
    <property type="term" value="P:auxin-activated signaling pathway"/>
    <property type="evidence" value="ECO:0007669"/>
    <property type="project" value="InterPro"/>
</dbReference>
<reference evidence="6 7" key="1">
    <citation type="journal article" date="2017" name="Nat. Commun.">
        <title>Genome assembly with in vitro proximity ligation data and whole-genome triplication in lettuce.</title>
        <authorList>
            <person name="Reyes-Chin-Wo S."/>
            <person name="Wang Z."/>
            <person name="Yang X."/>
            <person name="Kozik A."/>
            <person name="Arikit S."/>
            <person name="Song C."/>
            <person name="Xia L."/>
            <person name="Froenicke L."/>
            <person name="Lavelle D.O."/>
            <person name="Truco M.J."/>
            <person name="Xia R."/>
            <person name="Zhu S."/>
            <person name="Xu C."/>
            <person name="Xu H."/>
            <person name="Xu X."/>
            <person name="Cox K."/>
            <person name="Korf I."/>
            <person name="Meyers B.C."/>
            <person name="Michelmore R.W."/>
        </authorList>
    </citation>
    <scope>NUCLEOTIDE SEQUENCE [LARGE SCALE GENOMIC DNA]</scope>
    <source>
        <strain evidence="7">cv. Salinas</strain>
        <tissue evidence="6">Seedlings</tissue>
    </source>
</reference>
<evidence type="ECO:0000256" key="4">
    <source>
        <dbReference type="ARBA" id="ARBA00022989"/>
    </source>
</evidence>
<proteinExistence type="inferred from homology"/>
<keyword evidence="7" id="KW-1185">Reference proteome</keyword>
<evidence type="ECO:0000256" key="1">
    <source>
        <dbReference type="ARBA" id="ARBA00004370"/>
    </source>
</evidence>